<evidence type="ECO:0000256" key="2">
    <source>
        <dbReference type="ARBA" id="ARBA00018672"/>
    </source>
</evidence>
<dbReference type="PROSITE" id="PS50110">
    <property type="entry name" value="RESPONSE_REGULATORY"/>
    <property type="match status" value="1"/>
</dbReference>
<dbReference type="PANTHER" id="PTHR42713:SF3">
    <property type="entry name" value="TRANSCRIPTIONAL REGULATORY PROTEIN HPTR"/>
    <property type="match status" value="1"/>
</dbReference>
<evidence type="ECO:0000256" key="7">
    <source>
        <dbReference type="ARBA" id="ARBA00023125"/>
    </source>
</evidence>
<dbReference type="PROSITE" id="PS01124">
    <property type="entry name" value="HTH_ARAC_FAMILY_2"/>
    <property type="match status" value="1"/>
</dbReference>
<name>A0ABT4BQY1_9FIRM</name>
<keyword evidence="3" id="KW-0963">Cytoplasm</keyword>
<sequence>MDSWCKVLIVEDEYITRQGIRNMIDWYEEGFEIVGEASNGKDAIAMVEKLRPHIVLTDIVMPVMDGLELEKSLRTKFPKIQVVVLSSYSDFDYVRDSFQSGAVDYILKPTLNPANLLKTMKQVASRIPGLTLQGRQNLSLARSIEQLLSGYAEREAKEQLESAFQNSGFLLVGMDISRIFRQDTAAIEKQKTLLPQILDKLLAEYTYVHLIVNESVFLLVVNFPPSEKECVYRALRQAMDQIGEQESRTFYVSSRIFSDISFLKEVYNGPFLSNLDWYFYYKGKHFMAAEEFRKPKEDTKFNLMNYTKLLETLQIEKALKLLENYVNSILTERSLSEMELKTLVQNAWYQMISVLEDQGLNAENLSYLKRDCLVKIYSCAYSEDFIQLFSILQSDFHTIISKYEVNAQNSTMQSILKYIDNHYNDQLSLASLAKQFNFNYSYLSVYFHSHHSEGFSEYLNRKRINHAMELLRQGTLPVSDVCGTVGFTDPSYFTRVFKKLTGTTPRDYRRKFGKTEE</sequence>
<evidence type="ECO:0000256" key="1">
    <source>
        <dbReference type="ARBA" id="ARBA00004496"/>
    </source>
</evidence>
<dbReference type="Pfam" id="PF12833">
    <property type="entry name" value="HTH_18"/>
    <property type="match status" value="1"/>
</dbReference>
<evidence type="ECO:0000313" key="13">
    <source>
        <dbReference type="EMBL" id="MCY1713289.1"/>
    </source>
</evidence>
<feature type="domain" description="HTH araC/xylS-type" evidence="11">
    <location>
        <begin position="413"/>
        <end position="511"/>
    </location>
</feature>
<keyword evidence="4 10" id="KW-0597">Phosphoprotein</keyword>
<evidence type="ECO:0000313" key="14">
    <source>
        <dbReference type="Proteomes" id="UP001082703"/>
    </source>
</evidence>
<feature type="modified residue" description="4-aspartylphosphate" evidence="10">
    <location>
        <position position="58"/>
    </location>
</feature>
<evidence type="ECO:0000256" key="6">
    <source>
        <dbReference type="ARBA" id="ARBA00023015"/>
    </source>
</evidence>
<keyword evidence="14" id="KW-1185">Reference proteome</keyword>
<organism evidence="13 14">
    <name type="scientific">Caproiciproducens galactitolivorans</name>
    <dbReference type="NCBI Taxonomy" id="642589"/>
    <lineage>
        <taxon>Bacteria</taxon>
        <taxon>Bacillati</taxon>
        <taxon>Bacillota</taxon>
        <taxon>Clostridia</taxon>
        <taxon>Eubacteriales</taxon>
        <taxon>Acutalibacteraceae</taxon>
        <taxon>Caproiciproducens</taxon>
    </lineage>
</organism>
<comment type="function">
    <text evidence="9">May play the central regulatory role in sporulation. It may be an element of the effector pathway responsible for the activation of sporulation genes in response to nutritional stress. Spo0A may act in concert with spo0H (a sigma factor) to control the expression of some genes that are critical to the sporulation process.</text>
</comment>
<accession>A0ABT4BQY1</accession>
<keyword evidence="6" id="KW-0805">Transcription regulation</keyword>
<dbReference type="Gene3D" id="3.40.50.2300">
    <property type="match status" value="1"/>
</dbReference>
<evidence type="ECO:0000256" key="3">
    <source>
        <dbReference type="ARBA" id="ARBA00022490"/>
    </source>
</evidence>
<dbReference type="RefSeq" id="WP_268057296.1">
    <property type="nucleotide sequence ID" value="NZ_JAPOHA010000003.1"/>
</dbReference>
<dbReference type="InterPro" id="IPR051552">
    <property type="entry name" value="HptR"/>
</dbReference>
<evidence type="ECO:0000256" key="9">
    <source>
        <dbReference type="ARBA" id="ARBA00024867"/>
    </source>
</evidence>
<evidence type="ECO:0000256" key="10">
    <source>
        <dbReference type="PROSITE-ProRule" id="PRU00169"/>
    </source>
</evidence>
<dbReference type="InterPro" id="IPR020449">
    <property type="entry name" value="Tscrpt_reg_AraC-type_HTH"/>
</dbReference>
<comment type="subcellular location">
    <subcellularLocation>
        <location evidence="1">Cytoplasm</location>
    </subcellularLocation>
</comment>
<comment type="caution">
    <text evidence="13">The sequence shown here is derived from an EMBL/GenBank/DDBJ whole genome shotgun (WGS) entry which is preliminary data.</text>
</comment>
<dbReference type="SUPFAM" id="SSF46689">
    <property type="entry name" value="Homeodomain-like"/>
    <property type="match status" value="2"/>
</dbReference>
<protein>
    <recommendedName>
        <fullName evidence="2">Stage 0 sporulation protein A homolog</fullName>
    </recommendedName>
</protein>
<dbReference type="SMART" id="SM00448">
    <property type="entry name" value="REC"/>
    <property type="match status" value="1"/>
</dbReference>
<evidence type="ECO:0000259" key="11">
    <source>
        <dbReference type="PROSITE" id="PS01124"/>
    </source>
</evidence>
<dbReference type="CDD" id="cd17536">
    <property type="entry name" value="REC_YesN-like"/>
    <property type="match status" value="1"/>
</dbReference>
<dbReference type="PRINTS" id="PR00032">
    <property type="entry name" value="HTHARAC"/>
</dbReference>
<dbReference type="InterPro" id="IPR018060">
    <property type="entry name" value="HTH_AraC"/>
</dbReference>
<dbReference type="Pfam" id="PF00072">
    <property type="entry name" value="Response_reg"/>
    <property type="match status" value="1"/>
</dbReference>
<dbReference type="Proteomes" id="UP001082703">
    <property type="component" value="Unassembled WGS sequence"/>
</dbReference>
<evidence type="ECO:0000259" key="12">
    <source>
        <dbReference type="PROSITE" id="PS50110"/>
    </source>
</evidence>
<feature type="domain" description="Response regulatory" evidence="12">
    <location>
        <begin position="6"/>
        <end position="123"/>
    </location>
</feature>
<dbReference type="PANTHER" id="PTHR42713">
    <property type="entry name" value="HISTIDINE KINASE-RELATED"/>
    <property type="match status" value="1"/>
</dbReference>
<evidence type="ECO:0000256" key="8">
    <source>
        <dbReference type="ARBA" id="ARBA00023163"/>
    </source>
</evidence>
<dbReference type="SMART" id="SM00342">
    <property type="entry name" value="HTH_ARAC"/>
    <property type="match status" value="1"/>
</dbReference>
<reference evidence="13 14" key="1">
    <citation type="submission" date="2022-11" db="EMBL/GenBank/DDBJ databases">
        <authorList>
            <person name="Caiyu Z."/>
        </authorList>
    </citation>
    <scope>NUCLEOTIDE SEQUENCE [LARGE SCALE GENOMIC DNA]</scope>
    <source>
        <strain evidence="13 14">YR-4</strain>
    </source>
</reference>
<evidence type="ECO:0000256" key="4">
    <source>
        <dbReference type="ARBA" id="ARBA00022553"/>
    </source>
</evidence>
<dbReference type="InterPro" id="IPR011006">
    <property type="entry name" value="CheY-like_superfamily"/>
</dbReference>
<keyword evidence="8" id="KW-0804">Transcription</keyword>
<dbReference type="SUPFAM" id="SSF52172">
    <property type="entry name" value="CheY-like"/>
    <property type="match status" value="1"/>
</dbReference>
<evidence type="ECO:0000256" key="5">
    <source>
        <dbReference type="ARBA" id="ARBA00023012"/>
    </source>
</evidence>
<dbReference type="InterPro" id="IPR001789">
    <property type="entry name" value="Sig_transdc_resp-reg_receiver"/>
</dbReference>
<gene>
    <name evidence="13" type="ORF">OUY18_03330</name>
</gene>
<keyword evidence="7" id="KW-0238">DNA-binding</keyword>
<dbReference type="EMBL" id="JAPOHA010000003">
    <property type="protein sequence ID" value="MCY1713289.1"/>
    <property type="molecule type" value="Genomic_DNA"/>
</dbReference>
<dbReference type="Gene3D" id="1.10.10.60">
    <property type="entry name" value="Homeodomain-like"/>
    <property type="match status" value="2"/>
</dbReference>
<keyword evidence="5" id="KW-0902">Two-component regulatory system</keyword>
<dbReference type="InterPro" id="IPR009057">
    <property type="entry name" value="Homeodomain-like_sf"/>
</dbReference>
<proteinExistence type="predicted"/>